<dbReference type="Pfam" id="PF00929">
    <property type="entry name" value="RNase_T"/>
    <property type="match status" value="1"/>
</dbReference>
<keyword evidence="2" id="KW-0378">Hydrolase</keyword>
<evidence type="ECO:0000256" key="2">
    <source>
        <dbReference type="ARBA" id="ARBA00022801"/>
    </source>
</evidence>
<comment type="caution">
    <text evidence="5">The sequence shown here is derived from an EMBL/GenBank/DDBJ whole genome shotgun (WGS) entry which is preliminary data.</text>
</comment>
<dbReference type="Proteomes" id="UP000289886">
    <property type="component" value="Unassembled WGS sequence"/>
</dbReference>
<dbReference type="GO" id="GO:0003676">
    <property type="term" value="F:nucleic acid binding"/>
    <property type="evidence" value="ECO:0007669"/>
    <property type="project" value="InterPro"/>
</dbReference>
<feature type="domain" description="Exonuclease" evidence="4">
    <location>
        <begin position="22"/>
        <end position="187"/>
    </location>
</feature>
<dbReference type="SMART" id="SM00479">
    <property type="entry name" value="EXOIII"/>
    <property type="match status" value="1"/>
</dbReference>
<proteinExistence type="predicted"/>
<reference evidence="5 6" key="1">
    <citation type="submission" date="2019-01" db="EMBL/GenBank/DDBJ databases">
        <title>Draft Genome and Complete Hox-Cluster Characterization of the Sterlet Sturgeon (Acipenser ruthenus).</title>
        <authorList>
            <person name="Wei Q."/>
        </authorList>
    </citation>
    <scope>NUCLEOTIDE SEQUENCE [LARGE SCALE GENOMIC DNA]</scope>
    <source>
        <strain evidence="5">WHYD16114868_AA</strain>
        <tissue evidence="5">Blood</tissue>
    </source>
</reference>
<dbReference type="InterPro" id="IPR036397">
    <property type="entry name" value="RNaseH_sf"/>
</dbReference>
<dbReference type="InterPro" id="IPR012337">
    <property type="entry name" value="RNaseH-like_sf"/>
</dbReference>
<dbReference type="Gene3D" id="3.30.420.10">
    <property type="entry name" value="Ribonuclease H-like superfamily/Ribonuclease H"/>
    <property type="match status" value="1"/>
</dbReference>
<dbReference type="PANTHER" id="PTHR23044:SF61">
    <property type="entry name" value="3'-5' EXORIBONUCLEASE 1-RELATED"/>
    <property type="match status" value="1"/>
</dbReference>
<keyword evidence="3" id="KW-0269">Exonuclease</keyword>
<accession>A0A662YZ71</accession>
<name>A0A662YZ71_ACIRT</name>
<organism evidence="5 6">
    <name type="scientific">Acipenser ruthenus</name>
    <name type="common">Sterlet sturgeon</name>
    <dbReference type="NCBI Taxonomy" id="7906"/>
    <lineage>
        <taxon>Eukaryota</taxon>
        <taxon>Metazoa</taxon>
        <taxon>Chordata</taxon>
        <taxon>Craniata</taxon>
        <taxon>Vertebrata</taxon>
        <taxon>Euteleostomi</taxon>
        <taxon>Actinopterygii</taxon>
        <taxon>Chondrostei</taxon>
        <taxon>Acipenseriformes</taxon>
        <taxon>Acipenseridae</taxon>
        <taxon>Acipenser</taxon>
    </lineage>
</organism>
<evidence type="ECO:0000256" key="1">
    <source>
        <dbReference type="ARBA" id="ARBA00022722"/>
    </source>
</evidence>
<dbReference type="InterPro" id="IPR013520">
    <property type="entry name" value="Ribonucl_H"/>
</dbReference>
<sequence length="191" mass="21827">MSYSPHFHYDKSNRKKVKVEISILNLDIRKTREAEEGETNERPGSAEIIEFPILKLNGQTMEIESIFHTYVQPVYNPQLTPFCTQLTGIIQSMVEGQPTLQQALQMVAEWMDKENLLNPDVSSVFVTCGDWDLKTMLPGQCQHLGLQAPDYFKQWINLKKRSQHNDKEIRGEINVGRINTHSNGSSKPDPA</sequence>
<dbReference type="PANTHER" id="PTHR23044">
    <property type="entry name" value="3'-5' EXONUCLEASE ERI1-RELATED"/>
    <property type="match status" value="1"/>
</dbReference>
<gene>
    <name evidence="5" type="ORF">EOD39_7042</name>
</gene>
<dbReference type="InterPro" id="IPR047201">
    <property type="entry name" value="ERI-1_3'hExo-like"/>
</dbReference>
<keyword evidence="1" id="KW-0540">Nuclease</keyword>
<dbReference type="GO" id="GO:0000175">
    <property type="term" value="F:3'-5'-RNA exonuclease activity"/>
    <property type="evidence" value="ECO:0007669"/>
    <property type="project" value="InterPro"/>
</dbReference>
<keyword evidence="6" id="KW-1185">Reference proteome</keyword>
<dbReference type="AlphaFoldDB" id="A0A662YZ71"/>
<dbReference type="CDD" id="cd06133">
    <property type="entry name" value="ERI-1_3'hExo_like"/>
    <property type="match status" value="1"/>
</dbReference>
<protein>
    <recommendedName>
        <fullName evidence="4">Exonuclease domain-containing protein</fullName>
    </recommendedName>
</protein>
<dbReference type="SUPFAM" id="SSF53098">
    <property type="entry name" value="Ribonuclease H-like"/>
    <property type="match status" value="1"/>
</dbReference>
<dbReference type="EMBL" id="SCEB01000054">
    <property type="protein sequence ID" value="RXN01357.1"/>
    <property type="molecule type" value="Genomic_DNA"/>
</dbReference>
<evidence type="ECO:0000259" key="4">
    <source>
        <dbReference type="SMART" id="SM00479"/>
    </source>
</evidence>
<dbReference type="InterPro" id="IPR051274">
    <property type="entry name" value="3-5_Exoribonuclease"/>
</dbReference>
<evidence type="ECO:0000313" key="5">
    <source>
        <dbReference type="EMBL" id="RXN01357.1"/>
    </source>
</evidence>
<evidence type="ECO:0000313" key="6">
    <source>
        <dbReference type="Proteomes" id="UP000289886"/>
    </source>
</evidence>
<evidence type="ECO:0000256" key="3">
    <source>
        <dbReference type="ARBA" id="ARBA00022839"/>
    </source>
</evidence>